<gene>
    <name evidence="1" type="ORF">C7B82_18460</name>
</gene>
<dbReference type="PANTHER" id="PTHR34133">
    <property type="entry name" value="OS07G0633000 PROTEIN"/>
    <property type="match status" value="1"/>
</dbReference>
<sequence length="194" mass="21514">MYTRFTAFQAVEMVASEQPVPIQHYLRQPQRVVSALAASSQIEQLESERFRLKMRPLTFMALTVQPIVDLRVWAESDGTVHVQSIGCEIRGVEYINQRFKLNLTGTLQPIQSGGVTVLTGKADLEVQVDVPMPLALTPRPFLEATGNGLLKSVLLTVKQRLMHHLLADYRAWAVSKPIVAAVATDQILPQSPTA</sequence>
<evidence type="ECO:0008006" key="3">
    <source>
        <dbReference type="Google" id="ProtNLM"/>
    </source>
</evidence>
<dbReference type="InterPro" id="IPR023393">
    <property type="entry name" value="START-like_dom_sf"/>
</dbReference>
<accession>A0A2T1E253</accession>
<dbReference type="OrthoDB" id="510717at2"/>
<reference evidence="2" key="1">
    <citation type="submission" date="2018-02" db="EMBL/GenBank/DDBJ databases">
        <authorList>
            <person name="Moore K."/>
            <person name="Momper L."/>
        </authorList>
    </citation>
    <scope>NUCLEOTIDE SEQUENCE [LARGE SCALE GENOMIC DNA]</scope>
    <source>
        <strain evidence="2">ULC18</strain>
    </source>
</reference>
<dbReference type="EMBL" id="PVWK01000099">
    <property type="protein sequence ID" value="PSB26836.1"/>
    <property type="molecule type" value="Genomic_DNA"/>
</dbReference>
<dbReference type="Proteomes" id="UP000239576">
    <property type="component" value="Unassembled WGS sequence"/>
</dbReference>
<evidence type="ECO:0000313" key="2">
    <source>
        <dbReference type="Proteomes" id="UP000239576"/>
    </source>
</evidence>
<dbReference type="InterPro" id="IPR018971">
    <property type="entry name" value="DUF1997"/>
</dbReference>
<keyword evidence="2" id="KW-1185">Reference proteome</keyword>
<dbReference type="Pfam" id="PF09366">
    <property type="entry name" value="DUF1997"/>
    <property type="match status" value="1"/>
</dbReference>
<dbReference type="AlphaFoldDB" id="A0A2T1E253"/>
<dbReference type="Gene3D" id="3.30.530.20">
    <property type="match status" value="1"/>
</dbReference>
<proteinExistence type="predicted"/>
<evidence type="ECO:0000313" key="1">
    <source>
        <dbReference type="EMBL" id="PSB26836.1"/>
    </source>
</evidence>
<organism evidence="1 2">
    <name type="scientific">Stenomitos frigidus ULC18</name>
    <dbReference type="NCBI Taxonomy" id="2107698"/>
    <lineage>
        <taxon>Bacteria</taxon>
        <taxon>Bacillati</taxon>
        <taxon>Cyanobacteriota</taxon>
        <taxon>Cyanophyceae</taxon>
        <taxon>Leptolyngbyales</taxon>
        <taxon>Leptolyngbyaceae</taxon>
        <taxon>Stenomitos</taxon>
    </lineage>
</organism>
<dbReference type="PANTHER" id="PTHR34133:SF8">
    <property type="entry name" value="OS07G0633000 PROTEIN"/>
    <property type="match status" value="1"/>
</dbReference>
<dbReference type="RefSeq" id="WP_106257750.1">
    <property type="nucleotide sequence ID" value="NZ_CAWNSW010000139.1"/>
</dbReference>
<comment type="caution">
    <text evidence="1">The sequence shown here is derived from an EMBL/GenBank/DDBJ whole genome shotgun (WGS) entry which is preliminary data.</text>
</comment>
<protein>
    <recommendedName>
        <fullName evidence="3">DUF1997 domain-containing protein</fullName>
    </recommendedName>
</protein>
<name>A0A2T1E253_9CYAN</name>
<reference evidence="1 2" key="2">
    <citation type="submission" date="2018-03" db="EMBL/GenBank/DDBJ databases">
        <title>The ancient ancestry and fast evolution of plastids.</title>
        <authorList>
            <person name="Moore K.R."/>
            <person name="Magnabosco C."/>
            <person name="Momper L."/>
            <person name="Gold D.A."/>
            <person name="Bosak T."/>
            <person name="Fournier G.P."/>
        </authorList>
    </citation>
    <scope>NUCLEOTIDE SEQUENCE [LARGE SCALE GENOMIC DNA]</scope>
    <source>
        <strain evidence="1 2">ULC18</strain>
    </source>
</reference>